<organism evidence="3 4">
    <name type="scientific">Prosthecobacter fluviatilis</name>
    <dbReference type="NCBI Taxonomy" id="445931"/>
    <lineage>
        <taxon>Bacteria</taxon>
        <taxon>Pseudomonadati</taxon>
        <taxon>Verrucomicrobiota</taxon>
        <taxon>Verrucomicrobiia</taxon>
        <taxon>Verrucomicrobiales</taxon>
        <taxon>Verrucomicrobiaceae</taxon>
        <taxon>Prosthecobacter</taxon>
    </lineage>
</organism>
<evidence type="ECO:0000256" key="1">
    <source>
        <dbReference type="SAM" id="MobiDB-lite"/>
    </source>
</evidence>
<reference evidence="4" key="1">
    <citation type="journal article" date="2019" name="Int. J. Syst. Evol. Microbiol.">
        <title>The Global Catalogue of Microorganisms (GCM) 10K type strain sequencing project: providing services to taxonomists for standard genome sequencing and annotation.</title>
        <authorList>
            <consortium name="The Broad Institute Genomics Platform"/>
            <consortium name="The Broad Institute Genome Sequencing Center for Infectious Disease"/>
            <person name="Wu L."/>
            <person name="Ma J."/>
        </authorList>
    </citation>
    <scope>NUCLEOTIDE SEQUENCE [LARGE SCALE GENOMIC DNA]</scope>
    <source>
        <strain evidence="4">CGMCC 4.1469</strain>
    </source>
</reference>
<dbReference type="RefSeq" id="WP_377170412.1">
    <property type="nucleotide sequence ID" value="NZ_JBHSMQ010000009.1"/>
</dbReference>
<dbReference type="EMBL" id="JBHSMQ010000009">
    <property type="protein sequence ID" value="MFC5457283.1"/>
    <property type="molecule type" value="Genomic_DNA"/>
</dbReference>
<dbReference type="PROSITE" id="PS51318">
    <property type="entry name" value="TAT"/>
    <property type="match status" value="1"/>
</dbReference>
<evidence type="ECO:0000313" key="4">
    <source>
        <dbReference type="Proteomes" id="UP001596052"/>
    </source>
</evidence>
<feature type="compositionally biased region" description="Basic and acidic residues" evidence="1">
    <location>
        <begin position="757"/>
        <end position="782"/>
    </location>
</feature>
<gene>
    <name evidence="3" type="ORF">ACFQDI_20610</name>
</gene>
<sequence>MPSPPTRRSPLRLALALALAFTAAPAAEPLRVEIARDTWVSSYPTEVEGSNGASPKMKFKGVQELALMDIDASALKGRRVVKAQLHLHGEGVEALQRMTVSTIAEEWTEGTGTGYQKIPGASSFTWARTGEQRWGGDQPDITAVINGSGGSLWGFADPTPRDASGWQVIPVDPAVVQARIEGRSFGFAVMDDVGSEYLREGDKFTYRPFLNRYVSSKDDKKSTRPYFTLWLEDGPPAAALPQDTQPAPAKPATLPPAIPLPATARLPVDCRDEFGEPLPALDFFAAKGETIHFTVAAGASLTLPQVKVQTYAMPQVAQHYDPLVPGASSGPTCIEIHVPKDARPGRIAGQLTVGTQSLPCTLTVWDFTLPDRLSFIPQMNAYSLPGNERAFYRLAHEHRTTLNVLPYHWTGRIDAGPVIKPDGQWDWTAWDAAYGPLFDGSAFTGLPRSGVPIEAFYLMLNENWPMEQEPYFKGGYWIETAYDEAYWQQFREAAARIARHLRDKGWTEPMFEFYLNNKVSFKTPRWDRCSAPWIFDEPSNTQDFWALRRFGLEFWKGAGAQPGLHLAHRADISRPQWQRDLLDGVVNAEIVSGALRTYGASVRERARRFGNLVYMYGTSNALGTPSVSNAAWCVEAWALGADGVVPWQTIGKADALQKPDDLALFYPTPAGPLPSLRLKTFRAGQQLVEYLTLYTALSGESREGVAAALLAEPGMRAVTVKKNEDDAGKAAFPPETHASLTALRLRLGHWLHAKSPAPRERWHDPRPKPHRPEAVREIEVVR</sequence>
<proteinExistence type="predicted"/>
<dbReference type="Proteomes" id="UP001596052">
    <property type="component" value="Unassembled WGS sequence"/>
</dbReference>
<feature type="chain" id="PRO_5047500758" description="Glycoside hydrolase 123 C-terminal domain-containing protein" evidence="2">
    <location>
        <begin position="27"/>
        <end position="782"/>
    </location>
</feature>
<evidence type="ECO:0000313" key="3">
    <source>
        <dbReference type="EMBL" id="MFC5457283.1"/>
    </source>
</evidence>
<keyword evidence="4" id="KW-1185">Reference proteome</keyword>
<comment type="caution">
    <text evidence="3">The sequence shown here is derived from an EMBL/GenBank/DDBJ whole genome shotgun (WGS) entry which is preliminary data.</text>
</comment>
<evidence type="ECO:0000256" key="2">
    <source>
        <dbReference type="SAM" id="SignalP"/>
    </source>
</evidence>
<protein>
    <recommendedName>
        <fullName evidence="5">Glycoside hydrolase 123 C-terminal domain-containing protein</fullName>
    </recommendedName>
</protein>
<feature type="region of interest" description="Disordered" evidence="1">
    <location>
        <begin position="756"/>
        <end position="782"/>
    </location>
</feature>
<evidence type="ECO:0008006" key="5">
    <source>
        <dbReference type="Google" id="ProtNLM"/>
    </source>
</evidence>
<feature type="signal peptide" evidence="2">
    <location>
        <begin position="1"/>
        <end position="26"/>
    </location>
</feature>
<accession>A0ABW0KX19</accession>
<dbReference type="InterPro" id="IPR006311">
    <property type="entry name" value="TAT_signal"/>
</dbReference>
<name>A0ABW0KX19_9BACT</name>
<keyword evidence="2" id="KW-0732">Signal</keyword>